<dbReference type="RefSeq" id="XP_013891037.1">
    <property type="nucleotide sequence ID" value="XM_014035583.1"/>
</dbReference>
<dbReference type="GO" id="GO:0045505">
    <property type="term" value="F:dynein intermediate chain binding"/>
    <property type="evidence" value="ECO:0007669"/>
    <property type="project" value="InterPro"/>
</dbReference>
<evidence type="ECO:0000313" key="1">
    <source>
        <dbReference type="EMBL" id="KIY92017.1"/>
    </source>
</evidence>
<accession>A0A0D2IVQ9</accession>
<dbReference type="AlphaFoldDB" id="A0A0D2IVQ9"/>
<feature type="non-terminal residue" evidence="1">
    <location>
        <position position="120"/>
    </location>
</feature>
<dbReference type="OrthoDB" id="5593012at2759"/>
<dbReference type="STRING" id="145388.A0A0D2IVQ9"/>
<gene>
    <name evidence="1" type="ORF">MNEG_15946</name>
</gene>
<dbReference type="GO" id="GO:0007018">
    <property type="term" value="P:microtubule-based movement"/>
    <property type="evidence" value="ECO:0007669"/>
    <property type="project" value="InterPro"/>
</dbReference>
<dbReference type="PANTHER" id="PTHR45703:SF35">
    <property type="entry name" value="DYNEIN HEAVY CHAIN"/>
    <property type="match status" value="1"/>
</dbReference>
<dbReference type="InterPro" id="IPR027417">
    <property type="entry name" value="P-loop_NTPase"/>
</dbReference>
<dbReference type="Proteomes" id="UP000054498">
    <property type="component" value="Unassembled WGS sequence"/>
</dbReference>
<sequence length="120" mass="13002">MPHPRGQSAPQATQLYEMVVVRHGLMLVGDAMSGKSCALQCLAGALGDLKDSGVEGPLYQRVAVRSINPKAVTMGQLYGEADKATQEWKDGVLAVTFRYCPPWLVLDGPVDALWIENMNT</sequence>
<reference evidence="1 2" key="1">
    <citation type="journal article" date="2013" name="BMC Genomics">
        <title>Reconstruction of the lipid metabolism for the microalga Monoraphidium neglectum from its genome sequence reveals characteristics suitable for biofuel production.</title>
        <authorList>
            <person name="Bogen C."/>
            <person name="Al-Dilaimi A."/>
            <person name="Albersmeier A."/>
            <person name="Wichmann J."/>
            <person name="Grundmann M."/>
            <person name="Rupp O."/>
            <person name="Lauersen K.J."/>
            <person name="Blifernez-Klassen O."/>
            <person name="Kalinowski J."/>
            <person name="Goesmann A."/>
            <person name="Mussgnug J.H."/>
            <person name="Kruse O."/>
        </authorList>
    </citation>
    <scope>NUCLEOTIDE SEQUENCE [LARGE SCALE GENOMIC DNA]</scope>
    <source>
        <strain evidence="1 2">SAG 48.87</strain>
    </source>
</reference>
<evidence type="ECO:0000313" key="2">
    <source>
        <dbReference type="Proteomes" id="UP000054498"/>
    </source>
</evidence>
<dbReference type="Gene3D" id="3.40.50.300">
    <property type="entry name" value="P-loop containing nucleotide triphosphate hydrolases"/>
    <property type="match status" value="1"/>
</dbReference>
<keyword evidence="2" id="KW-1185">Reference proteome</keyword>
<dbReference type="KEGG" id="mng:MNEG_15946"/>
<proteinExistence type="predicted"/>
<dbReference type="InterPro" id="IPR026983">
    <property type="entry name" value="DHC"/>
</dbReference>
<protein>
    <submittedName>
        <fullName evidence="1">Dynein heavy chain 7, axonemal</fullName>
    </submittedName>
</protein>
<dbReference type="SUPFAM" id="SSF52540">
    <property type="entry name" value="P-loop containing nucleoside triphosphate hydrolases"/>
    <property type="match status" value="1"/>
</dbReference>
<organism evidence="1 2">
    <name type="scientific">Monoraphidium neglectum</name>
    <dbReference type="NCBI Taxonomy" id="145388"/>
    <lineage>
        <taxon>Eukaryota</taxon>
        <taxon>Viridiplantae</taxon>
        <taxon>Chlorophyta</taxon>
        <taxon>core chlorophytes</taxon>
        <taxon>Chlorophyceae</taxon>
        <taxon>CS clade</taxon>
        <taxon>Sphaeropleales</taxon>
        <taxon>Selenastraceae</taxon>
        <taxon>Monoraphidium</taxon>
    </lineage>
</organism>
<name>A0A0D2IVQ9_9CHLO</name>
<dbReference type="GO" id="GO:0030286">
    <property type="term" value="C:dynein complex"/>
    <property type="evidence" value="ECO:0007669"/>
    <property type="project" value="InterPro"/>
</dbReference>
<dbReference type="GO" id="GO:0051959">
    <property type="term" value="F:dynein light intermediate chain binding"/>
    <property type="evidence" value="ECO:0007669"/>
    <property type="project" value="InterPro"/>
</dbReference>
<dbReference type="EMBL" id="KK106038">
    <property type="protein sequence ID" value="KIY92017.1"/>
    <property type="molecule type" value="Genomic_DNA"/>
</dbReference>
<dbReference type="GeneID" id="25733657"/>
<dbReference type="PANTHER" id="PTHR45703">
    <property type="entry name" value="DYNEIN HEAVY CHAIN"/>
    <property type="match status" value="1"/>
</dbReference>